<feature type="transmembrane region" description="Helical" evidence="7">
    <location>
        <begin position="269"/>
        <end position="292"/>
    </location>
</feature>
<dbReference type="InterPro" id="IPR025857">
    <property type="entry name" value="MacB_PCD"/>
</dbReference>
<evidence type="ECO:0000256" key="1">
    <source>
        <dbReference type="ARBA" id="ARBA00004651"/>
    </source>
</evidence>
<keyword evidence="2" id="KW-1003">Cell membrane</keyword>
<comment type="similarity">
    <text evidence="6">Belongs to the ABC-4 integral membrane protein family.</text>
</comment>
<feature type="domain" description="MacB-like periplasmic core" evidence="9">
    <location>
        <begin position="21"/>
        <end position="234"/>
    </location>
</feature>
<evidence type="ECO:0000256" key="4">
    <source>
        <dbReference type="ARBA" id="ARBA00022989"/>
    </source>
</evidence>
<feature type="transmembrane region" description="Helical" evidence="7">
    <location>
        <begin position="21"/>
        <end position="42"/>
    </location>
</feature>
<dbReference type="Pfam" id="PF02687">
    <property type="entry name" value="FtsX"/>
    <property type="match status" value="1"/>
</dbReference>
<dbReference type="PANTHER" id="PTHR30572:SF4">
    <property type="entry name" value="ABC TRANSPORTER PERMEASE YTRF"/>
    <property type="match status" value="1"/>
</dbReference>
<evidence type="ECO:0000256" key="5">
    <source>
        <dbReference type="ARBA" id="ARBA00023136"/>
    </source>
</evidence>
<protein>
    <submittedName>
        <fullName evidence="10">ABC transporter permease</fullName>
    </submittedName>
</protein>
<evidence type="ECO:0000313" key="10">
    <source>
        <dbReference type="EMBL" id="MDU0200099.1"/>
    </source>
</evidence>
<keyword evidence="3 7" id="KW-0812">Transmembrane</keyword>
<dbReference type="InterPro" id="IPR050250">
    <property type="entry name" value="Macrolide_Exporter_MacB"/>
</dbReference>
<evidence type="ECO:0000256" key="3">
    <source>
        <dbReference type="ARBA" id="ARBA00022692"/>
    </source>
</evidence>
<sequence>MKVNELLRMSLQTIVSSPLRTFLTMLGVIIGVSSVVTLVSIGQGTSEQIAKQYENMGTNLLVVTATGNGRATQLDYNELMNFENFEEFKSIAPTMTKNGSNIKYDRTQEKYNVLGTNDRYLDIIKAKVDKGRNLSPTDLEFRSNVAILGSEVAKTFFGTLDPVGEEINIDGAVFSVIGTLEAKGSNIGGASVDSSIIVPLESARRVFKLGQIRTTYVEAPTKEDIYKAQETMKQYLTYKFKSDTGFVLTNQDELLKARTEATNTLTNQLVAVALISLLVGGIGIMNIMLVTVSERTREIGIRKSIGAKRRNILLQFLVEAVVISGLGGLIGLGLGVGLSYALPYFSPKQTTSLSFDISLYAFLFSVLVGVIFGLYPANKASKLRPIDALRSD</sequence>
<dbReference type="PANTHER" id="PTHR30572">
    <property type="entry name" value="MEMBRANE COMPONENT OF TRANSPORTER-RELATED"/>
    <property type="match status" value="1"/>
</dbReference>
<dbReference type="Pfam" id="PF12704">
    <property type="entry name" value="MacB_PCD"/>
    <property type="match status" value="1"/>
</dbReference>
<organism evidence="10 11">
    <name type="scientific">Paenibacillus violae</name>
    <dbReference type="NCBI Taxonomy" id="3077234"/>
    <lineage>
        <taxon>Bacteria</taxon>
        <taxon>Bacillati</taxon>
        <taxon>Bacillota</taxon>
        <taxon>Bacilli</taxon>
        <taxon>Bacillales</taxon>
        <taxon>Paenibacillaceae</taxon>
        <taxon>Paenibacillus</taxon>
    </lineage>
</organism>
<dbReference type="Proteomes" id="UP001260980">
    <property type="component" value="Unassembled WGS sequence"/>
</dbReference>
<dbReference type="RefSeq" id="WP_315949435.1">
    <property type="nucleotide sequence ID" value="NZ_JAWCUD010000001.1"/>
</dbReference>
<accession>A0ABU3R750</accession>
<dbReference type="EMBL" id="JAWCUD010000001">
    <property type="protein sequence ID" value="MDU0200099.1"/>
    <property type="molecule type" value="Genomic_DNA"/>
</dbReference>
<evidence type="ECO:0000313" key="11">
    <source>
        <dbReference type="Proteomes" id="UP001260980"/>
    </source>
</evidence>
<comment type="caution">
    <text evidence="10">The sequence shown here is derived from an EMBL/GenBank/DDBJ whole genome shotgun (WGS) entry which is preliminary data.</text>
</comment>
<proteinExistence type="inferred from homology"/>
<keyword evidence="11" id="KW-1185">Reference proteome</keyword>
<evidence type="ECO:0000259" key="9">
    <source>
        <dbReference type="Pfam" id="PF12704"/>
    </source>
</evidence>
<gene>
    <name evidence="10" type="ORF">RQP52_03305</name>
</gene>
<feature type="transmembrane region" description="Helical" evidence="7">
    <location>
        <begin position="357"/>
        <end position="375"/>
    </location>
</feature>
<evidence type="ECO:0000256" key="2">
    <source>
        <dbReference type="ARBA" id="ARBA00022475"/>
    </source>
</evidence>
<dbReference type="InterPro" id="IPR003838">
    <property type="entry name" value="ABC3_permease_C"/>
</dbReference>
<evidence type="ECO:0000256" key="6">
    <source>
        <dbReference type="ARBA" id="ARBA00038076"/>
    </source>
</evidence>
<reference evidence="10 11" key="1">
    <citation type="submission" date="2023-10" db="EMBL/GenBank/DDBJ databases">
        <title>Paenibacillus strain PFR10 Genome sequencing and assembly.</title>
        <authorList>
            <person name="Kim I."/>
        </authorList>
    </citation>
    <scope>NUCLEOTIDE SEQUENCE [LARGE SCALE GENOMIC DNA]</scope>
    <source>
        <strain evidence="10 11">PFR10</strain>
    </source>
</reference>
<name>A0ABU3R750_9BACL</name>
<feature type="domain" description="ABC3 transporter permease C-terminal" evidence="8">
    <location>
        <begin position="271"/>
        <end position="384"/>
    </location>
</feature>
<comment type="subcellular location">
    <subcellularLocation>
        <location evidence="1">Cell membrane</location>
        <topology evidence="1">Multi-pass membrane protein</topology>
    </subcellularLocation>
</comment>
<feature type="transmembrane region" description="Helical" evidence="7">
    <location>
        <begin position="312"/>
        <end position="337"/>
    </location>
</feature>
<keyword evidence="5 7" id="KW-0472">Membrane</keyword>
<evidence type="ECO:0000259" key="8">
    <source>
        <dbReference type="Pfam" id="PF02687"/>
    </source>
</evidence>
<evidence type="ECO:0000256" key="7">
    <source>
        <dbReference type="SAM" id="Phobius"/>
    </source>
</evidence>
<keyword evidence="4 7" id="KW-1133">Transmembrane helix</keyword>